<dbReference type="CTD" id="9101"/>
<dbReference type="SUPFAM" id="SSF52821">
    <property type="entry name" value="Rhodanese/Cell cycle control phosphatase"/>
    <property type="match status" value="1"/>
</dbReference>
<evidence type="ECO:0000256" key="23">
    <source>
        <dbReference type="ARBA" id="ARBA00076185"/>
    </source>
</evidence>
<protein>
    <recommendedName>
        <fullName evidence="22">Ubiquitin carboxyl-terminal hydrolase 8</fullName>
        <ecNumber evidence="7">3.4.19.12</ecNumber>
    </recommendedName>
    <alternativeName>
        <fullName evidence="24">Deubiquitinating enzyme 8</fullName>
    </alternativeName>
    <alternativeName>
        <fullName evidence="26">Ubiquitin isopeptidase Y</fullName>
    </alternativeName>
    <alternativeName>
        <fullName evidence="23">Ubiquitin thioesterase 8</fullName>
    </alternativeName>
    <alternativeName>
        <fullName evidence="25">Ubiquitin-specific-processing protease 8</fullName>
    </alternativeName>
</protein>
<keyword evidence="14" id="KW-0378">Hydrolase</keyword>
<dbReference type="GO" id="GO:0030496">
    <property type="term" value="C:midbody"/>
    <property type="evidence" value="ECO:0007669"/>
    <property type="project" value="UniProtKB-ARBA"/>
</dbReference>
<feature type="domain" description="USP" evidence="28">
    <location>
        <begin position="755"/>
        <end position="1087"/>
    </location>
</feature>
<feature type="compositionally biased region" description="Basic and acidic residues" evidence="27">
    <location>
        <begin position="689"/>
        <end position="700"/>
    </location>
</feature>
<dbReference type="CDD" id="cd02674">
    <property type="entry name" value="Peptidase_C19R"/>
    <property type="match status" value="1"/>
</dbReference>
<keyword evidence="30" id="KW-1185">Reference proteome</keyword>
<comment type="catalytic activity">
    <reaction evidence="1">
        <text>Thiol-dependent hydrolysis of ester, thioester, amide, peptide and isopeptide bonds formed by the C-terminal Gly of ubiquitin (a 76-residue protein attached to proteins as an intracellular targeting signal).</text>
        <dbReference type="EC" id="3.4.19.12"/>
    </reaction>
</comment>
<comment type="similarity">
    <text evidence="6">Belongs to the peptidase C19 family.</text>
</comment>
<dbReference type="InterPro" id="IPR028889">
    <property type="entry name" value="USP"/>
</dbReference>
<evidence type="ECO:0000256" key="24">
    <source>
        <dbReference type="ARBA" id="ARBA00077311"/>
    </source>
</evidence>
<comment type="subunit">
    <text evidence="21">Forms a ternary complex with RNF128 and OTUB1. Interacts (via C-terminal UCH catalytic domain) with OTUB1 isoform 1. Interacts with STAM2 (via SH3 domain). Interacts with DNAJB3, EGFR, EPS15, RASGRF1, RNF41, YWHAE, YWHAG and YWHAZ. Interacts with NBR1, RASGRF1, RNF41 and IST1. Associates with the ESCRT-0 complex and with microtubules. Interacts with BIRC6/bruce and KIF23/MKLP1.</text>
</comment>
<dbReference type="Pfam" id="PF00443">
    <property type="entry name" value="UCH"/>
    <property type="match status" value="1"/>
</dbReference>
<reference evidence="29" key="2">
    <citation type="submission" date="2025-08" db="UniProtKB">
        <authorList>
            <consortium name="Ensembl"/>
        </authorList>
    </citation>
    <scope>IDENTIFICATION</scope>
</reference>
<keyword evidence="20" id="KW-0131">Cell cycle</keyword>
<dbReference type="GO" id="GO:0006508">
    <property type="term" value="P:proteolysis"/>
    <property type="evidence" value="ECO:0007669"/>
    <property type="project" value="UniProtKB-KW"/>
</dbReference>
<dbReference type="GO" id="GO:0005634">
    <property type="term" value="C:nucleus"/>
    <property type="evidence" value="ECO:0007669"/>
    <property type="project" value="UniProtKB-SubCell"/>
</dbReference>
<feature type="compositionally biased region" description="Basic and acidic residues" evidence="27">
    <location>
        <begin position="667"/>
        <end position="677"/>
    </location>
</feature>
<feature type="region of interest" description="Disordered" evidence="27">
    <location>
        <begin position="633"/>
        <end position="706"/>
    </location>
</feature>
<evidence type="ECO:0000256" key="26">
    <source>
        <dbReference type="ARBA" id="ARBA00082456"/>
    </source>
</evidence>
<dbReference type="GO" id="GO:0017124">
    <property type="term" value="F:SH3 domain binding"/>
    <property type="evidence" value="ECO:0007669"/>
    <property type="project" value="UniProtKB-KW"/>
</dbReference>
<keyword evidence="17" id="KW-0729">SH3-binding</keyword>
<evidence type="ECO:0000256" key="25">
    <source>
        <dbReference type="ARBA" id="ARBA00078426"/>
    </source>
</evidence>
<evidence type="ECO:0000256" key="11">
    <source>
        <dbReference type="ARBA" id="ARBA00022670"/>
    </source>
</evidence>
<evidence type="ECO:0000256" key="14">
    <source>
        <dbReference type="ARBA" id="ARBA00022801"/>
    </source>
</evidence>
<dbReference type="GO" id="GO:0005829">
    <property type="term" value="C:cytosol"/>
    <property type="evidence" value="ECO:0007669"/>
    <property type="project" value="UniProtKB-ARBA"/>
</dbReference>
<dbReference type="Ensembl" id="ENSCSET00000019715.1">
    <property type="protein sequence ID" value="ENSCSEP00000019475.1"/>
    <property type="gene ID" value="ENSCSEG00000012449.1"/>
</dbReference>
<feature type="compositionally biased region" description="Basic and acidic residues" evidence="27">
    <location>
        <begin position="586"/>
        <end position="602"/>
    </location>
</feature>
<dbReference type="KEGG" id="csem:103379051"/>
<dbReference type="SUPFAM" id="SSF54001">
    <property type="entry name" value="Cysteine proteinases"/>
    <property type="match status" value="1"/>
</dbReference>
<organism evidence="29 30">
    <name type="scientific">Cynoglossus semilaevis</name>
    <name type="common">Tongue sole</name>
    <dbReference type="NCBI Taxonomy" id="244447"/>
    <lineage>
        <taxon>Eukaryota</taxon>
        <taxon>Metazoa</taxon>
        <taxon>Chordata</taxon>
        <taxon>Craniata</taxon>
        <taxon>Vertebrata</taxon>
        <taxon>Euteleostomi</taxon>
        <taxon>Actinopterygii</taxon>
        <taxon>Neopterygii</taxon>
        <taxon>Teleostei</taxon>
        <taxon>Neoteleostei</taxon>
        <taxon>Acanthomorphata</taxon>
        <taxon>Carangaria</taxon>
        <taxon>Pleuronectiformes</taxon>
        <taxon>Pleuronectoidei</taxon>
        <taxon>Cynoglossidae</taxon>
        <taxon>Cynoglossinae</taxon>
        <taxon>Cynoglossus</taxon>
    </lineage>
</organism>
<dbReference type="InParanoid" id="A0A3P8W4K9"/>
<keyword evidence="13" id="KW-0833">Ubl conjugation pathway</keyword>
<dbReference type="PANTHER" id="PTHR21646">
    <property type="entry name" value="UBIQUITIN CARBOXYL-TERMINAL HYDROLASE"/>
    <property type="match status" value="1"/>
</dbReference>
<evidence type="ECO:0000256" key="19">
    <source>
        <dbReference type="ARBA" id="ARBA00023242"/>
    </source>
</evidence>
<dbReference type="EC" id="3.4.19.12" evidence="7"/>
<dbReference type="InterPro" id="IPR050185">
    <property type="entry name" value="Ub_carboxyl-term_hydrolase"/>
</dbReference>
<dbReference type="RefSeq" id="XP_008308687.1">
    <property type="nucleotide sequence ID" value="XM_008310465.3"/>
</dbReference>
<feature type="compositionally biased region" description="Basic and acidic residues" evidence="27">
    <location>
        <begin position="469"/>
        <end position="478"/>
    </location>
</feature>
<dbReference type="InterPro" id="IPR038765">
    <property type="entry name" value="Papain-like_cys_pep_sf"/>
</dbReference>
<evidence type="ECO:0000256" key="15">
    <source>
        <dbReference type="ARBA" id="ARBA00022807"/>
    </source>
</evidence>
<feature type="compositionally biased region" description="Polar residues" evidence="27">
    <location>
        <begin position="567"/>
        <end position="576"/>
    </location>
</feature>
<dbReference type="PROSITE" id="PS50235">
    <property type="entry name" value="USP_3"/>
    <property type="match status" value="1"/>
</dbReference>
<dbReference type="STRING" id="244447.ENSCSEP00000019475"/>
<evidence type="ECO:0000256" key="2">
    <source>
        <dbReference type="ARBA" id="ARBA00004123"/>
    </source>
</evidence>
<dbReference type="Gene3D" id="3.90.70.10">
    <property type="entry name" value="Cysteine proteinases"/>
    <property type="match status" value="1"/>
</dbReference>
<keyword evidence="15" id="KW-0788">Thiol protease</keyword>
<dbReference type="InterPro" id="IPR018200">
    <property type="entry name" value="USP_CS"/>
</dbReference>
<dbReference type="Gene3D" id="1.20.58.80">
    <property type="entry name" value="Phosphotransferase system, lactose/cellobiose-type IIA subunit"/>
    <property type="match status" value="1"/>
</dbReference>
<feature type="compositionally biased region" description="Basic and acidic residues" evidence="27">
    <location>
        <begin position="151"/>
        <end position="165"/>
    </location>
</feature>
<evidence type="ECO:0000256" key="21">
    <source>
        <dbReference type="ARBA" id="ARBA00063318"/>
    </source>
</evidence>
<evidence type="ECO:0000256" key="16">
    <source>
        <dbReference type="ARBA" id="ARBA00022843"/>
    </source>
</evidence>
<evidence type="ECO:0000256" key="1">
    <source>
        <dbReference type="ARBA" id="ARBA00000707"/>
    </source>
</evidence>
<evidence type="ECO:0000256" key="3">
    <source>
        <dbReference type="ARBA" id="ARBA00004202"/>
    </source>
</evidence>
<sequence>MPAVSTGVKELYLSSSLGDLNKKAEIKPDKTSTRNYVQSACKIFKLAEECRLDRDEEKAYVMYMKYLTVYDIIKKRPDFKEQPDFYITMLGPTSFKKAIEEAEKLSESLKLRYEEVEVRKRLEEKERQEEKKRREEITEKGQDSTKSLAANKKDSKKVKGELNETKTSKAAVPAGGITAEKLFHLMKDQTISLIVMDARSHIHFEESHIQVPAQICISVPEEAISPGITVNQIETKLPDVSKEQWRRRGFVDYIVLLDWFSSVTDLKLGTTLQSLKDALFKWDSITILRSEPLVLEGGYENWLLFYPMYTTNAKVRPPRQNVVNTLPQLNFSYPSLEEIKPPPPPQPEPETTTKPQEPPAPAIVNGLNPAEPPTFIISDRLDNIESSVKLPTNSGVDLGAKGSAAGLSSQSPASAKAFPQFDRAKKPSVQVSGEPKPNQNGSATDSAQNGPLVPDRSVKPSLTPNSALSKEEQNRIHSDAVAVMEKARQEQEKRNQTRRLEEERREKEQKELKEKQEKEEDEKSKGQEEEGKHQEKKKLERQHAEEEEDKENRVWTDKDRRGKDQNGDTPSKSMSLDSPAPNHIVSEIKREPLTRARSEEMGRSVPGLPDGWMKFLDIVTGTYRYYHSPTNRVHLYPPEVTVPQTPPSTPPTKAAKQKPPPPAQQDANRDREREQSKLKRSYSSPDISQDLREEAQEAQKKTTTSAAVAAVIPPINRDTKPATVKSYSKVENARPSAAKIRNLNPTFGGQGASLTGLRNLGNTCYMNSILQCLCNTPAMADYFNKNYYMEDINRYNILGHKGEVAEEFGVIMKALWAGLYKCISPRDFKITIGKINDQFAGYDQQDSQELLLFLMDGLHEDLNKADNRKRYKEEENDHLDDQMAAELAWSKHKLLNESIIVALFQGQFKSTVQCLTCHRKSRTFETFMYLSLPLASTSKCSLQDCLRLFSKEEKLTDNNKVFCRHCKAHRDSTKKLEIWKVPPILLVHLKRFSYEGRWKQKLQTYVDFPLDSLDLSQYVIGPKNSLKRYGLYSVSNHYGGLDGGHYTAYCKNAMKQRWYKFDDHEVWEISTSSVKSSAAYILFYSIL</sequence>
<dbReference type="InterPro" id="IPR036873">
    <property type="entry name" value="Rhodanese-like_dom_sf"/>
</dbReference>
<dbReference type="InterPro" id="IPR048498">
    <property type="entry name" value="WW_USP8"/>
</dbReference>
<comment type="subcellular location">
    <subcellularLocation>
        <location evidence="3">Cell membrane</location>
        <topology evidence="3">Peripheral membrane protein</topology>
    </subcellularLocation>
    <subcellularLocation>
        <location evidence="5">Cytoplasm</location>
    </subcellularLocation>
    <subcellularLocation>
        <location evidence="4">Endosome membrane</location>
        <topology evidence="4">Peripheral membrane protein</topology>
    </subcellularLocation>
    <subcellularLocation>
        <location evidence="2">Nucleus</location>
    </subcellularLocation>
</comment>
<keyword evidence="10" id="KW-0597">Phosphoprotein</keyword>
<evidence type="ECO:0000256" key="9">
    <source>
        <dbReference type="ARBA" id="ARBA00022490"/>
    </source>
</evidence>
<evidence type="ECO:0000313" key="30">
    <source>
        <dbReference type="Proteomes" id="UP000265120"/>
    </source>
</evidence>
<evidence type="ECO:0000256" key="22">
    <source>
        <dbReference type="ARBA" id="ARBA00070641"/>
    </source>
</evidence>
<dbReference type="FunFam" id="3.90.70.10:FF:000025">
    <property type="entry name" value="Putative ubiquitin carboxyl-terminal hydrolase 8"/>
    <property type="match status" value="1"/>
</dbReference>
<evidence type="ECO:0000256" key="7">
    <source>
        <dbReference type="ARBA" id="ARBA00012759"/>
    </source>
</evidence>
<evidence type="ECO:0000256" key="13">
    <source>
        <dbReference type="ARBA" id="ARBA00022786"/>
    </source>
</evidence>
<evidence type="ECO:0000256" key="27">
    <source>
        <dbReference type="SAM" id="MobiDB-lite"/>
    </source>
</evidence>
<keyword evidence="19" id="KW-0539">Nucleus</keyword>
<dbReference type="AlphaFoldDB" id="A0A3P8W4K9"/>
<dbReference type="PANTHER" id="PTHR21646:SF27">
    <property type="entry name" value="UBIQUITIN CARBOXYL-TERMINAL HYDROLASE 8"/>
    <property type="match status" value="1"/>
</dbReference>
<evidence type="ECO:0000256" key="18">
    <source>
        <dbReference type="ARBA" id="ARBA00023136"/>
    </source>
</evidence>
<feature type="region of interest" description="Disordered" evidence="27">
    <location>
        <begin position="403"/>
        <end position="607"/>
    </location>
</feature>
<keyword evidence="9" id="KW-0963">Cytoplasm</keyword>
<dbReference type="InterPro" id="IPR015063">
    <property type="entry name" value="USP8_dimer"/>
</dbReference>
<evidence type="ECO:0000256" key="17">
    <source>
        <dbReference type="ARBA" id="ARBA00023036"/>
    </source>
</evidence>
<feature type="compositionally biased region" description="Polar residues" evidence="27">
    <location>
        <begin position="437"/>
        <end position="449"/>
    </location>
</feature>
<reference evidence="29 30" key="1">
    <citation type="journal article" date="2014" name="Nat. Genet.">
        <title>Whole-genome sequence of a flatfish provides insights into ZW sex chromosome evolution and adaptation to a benthic lifestyle.</title>
        <authorList>
            <person name="Chen S."/>
            <person name="Zhang G."/>
            <person name="Shao C."/>
            <person name="Huang Q."/>
            <person name="Liu G."/>
            <person name="Zhang P."/>
            <person name="Song W."/>
            <person name="An N."/>
            <person name="Chalopin D."/>
            <person name="Volff J.N."/>
            <person name="Hong Y."/>
            <person name="Li Q."/>
            <person name="Sha Z."/>
            <person name="Zhou H."/>
            <person name="Xie M."/>
            <person name="Yu Q."/>
            <person name="Liu Y."/>
            <person name="Xiang H."/>
            <person name="Wang N."/>
            <person name="Wu K."/>
            <person name="Yang C."/>
            <person name="Zhou Q."/>
            <person name="Liao X."/>
            <person name="Yang L."/>
            <person name="Hu Q."/>
            <person name="Zhang J."/>
            <person name="Meng L."/>
            <person name="Jin L."/>
            <person name="Tian Y."/>
            <person name="Lian J."/>
            <person name="Yang J."/>
            <person name="Miao G."/>
            <person name="Liu S."/>
            <person name="Liang Z."/>
            <person name="Yan F."/>
            <person name="Li Y."/>
            <person name="Sun B."/>
            <person name="Zhang H."/>
            <person name="Zhang J."/>
            <person name="Zhu Y."/>
            <person name="Du M."/>
            <person name="Zhao Y."/>
            <person name="Schartl M."/>
            <person name="Tang Q."/>
            <person name="Wang J."/>
        </authorList>
    </citation>
    <scope>NUCLEOTIDE SEQUENCE</scope>
</reference>
<dbReference type="GeneTree" id="ENSGT00940000157542"/>
<reference evidence="29" key="3">
    <citation type="submission" date="2025-09" db="UniProtKB">
        <authorList>
            <consortium name="Ensembl"/>
        </authorList>
    </citation>
    <scope>IDENTIFICATION</scope>
</reference>
<feature type="compositionally biased region" description="Basic and acidic residues" evidence="27">
    <location>
        <begin position="485"/>
        <end position="566"/>
    </location>
</feature>
<dbReference type="SUPFAM" id="SSF140856">
    <property type="entry name" value="USP8 N-terminal domain-like"/>
    <property type="match status" value="1"/>
</dbReference>
<dbReference type="Pfam" id="PF20625">
    <property type="entry name" value="WW_USP8"/>
    <property type="match status" value="1"/>
</dbReference>
<dbReference type="FunFam" id="3.40.250.10:FF:000017">
    <property type="entry name" value="ubiquitin carboxyl-terminal hydrolase 8"/>
    <property type="match status" value="1"/>
</dbReference>
<evidence type="ECO:0000259" key="28">
    <source>
        <dbReference type="PROSITE" id="PS50235"/>
    </source>
</evidence>
<accession>A0A3P8W4K9</accession>
<evidence type="ECO:0000256" key="8">
    <source>
        <dbReference type="ARBA" id="ARBA00022475"/>
    </source>
</evidence>
<evidence type="ECO:0000313" key="29">
    <source>
        <dbReference type="Ensembl" id="ENSCSEP00000019475.1"/>
    </source>
</evidence>
<keyword evidence="18" id="KW-0472">Membrane</keyword>
<dbReference type="PROSITE" id="PS00973">
    <property type="entry name" value="USP_2"/>
    <property type="match status" value="1"/>
</dbReference>
<proteinExistence type="inferred from homology"/>
<dbReference type="OrthoDB" id="292964at2759"/>
<dbReference type="FunFam" id="1.20.58.80:FF:000011">
    <property type="entry name" value="Ubiquitin carboxyl-terminal hydrolase 8"/>
    <property type="match status" value="1"/>
</dbReference>
<dbReference type="PROSITE" id="PS00972">
    <property type="entry name" value="USP_1"/>
    <property type="match status" value="1"/>
</dbReference>
<dbReference type="Pfam" id="PF08969">
    <property type="entry name" value="USP8_dimer"/>
    <property type="match status" value="1"/>
</dbReference>
<dbReference type="GeneID" id="103379051"/>
<feature type="compositionally biased region" description="Basic and acidic residues" evidence="27">
    <location>
        <begin position="122"/>
        <end position="143"/>
    </location>
</feature>
<dbReference type="Proteomes" id="UP000265120">
    <property type="component" value="Chromosome 5"/>
</dbReference>
<dbReference type="Gene3D" id="3.40.250.10">
    <property type="entry name" value="Rhodanese-like domain"/>
    <property type="match status" value="1"/>
</dbReference>
<dbReference type="InterPro" id="IPR001394">
    <property type="entry name" value="Peptidase_C19_UCH"/>
</dbReference>
<keyword evidence="8" id="KW-1003">Cell membrane</keyword>
<feature type="region of interest" description="Disordered" evidence="27">
    <location>
        <begin position="122"/>
        <end position="165"/>
    </location>
</feature>
<dbReference type="GO" id="GO:0005886">
    <property type="term" value="C:plasma membrane"/>
    <property type="evidence" value="ECO:0007669"/>
    <property type="project" value="UniProtKB-SubCell"/>
</dbReference>
<evidence type="ECO:0000256" key="4">
    <source>
        <dbReference type="ARBA" id="ARBA00004481"/>
    </source>
</evidence>
<evidence type="ECO:0000256" key="5">
    <source>
        <dbReference type="ARBA" id="ARBA00004496"/>
    </source>
</evidence>
<name>A0A3P8W4K9_CYNSE</name>
<keyword evidence="12" id="KW-0967">Endosome</keyword>
<dbReference type="GO" id="GO:0016579">
    <property type="term" value="P:protein deubiquitination"/>
    <property type="evidence" value="ECO:0007669"/>
    <property type="project" value="InterPro"/>
</dbReference>
<evidence type="ECO:0000256" key="10">
    <source>
        <dbReference type="ARBA" id="ARBA00022553"/>
    </source>
</evidence>
<evidence type="ECO:0000256" key="12">
    <source>
        <dbReference type="ARBA" id="ARBA00022753"/>
    </source>
</evidence>
<dbReference type="GO" id="GO:0004843">
    <property type="term" value="F:cysteine-type deubiquitinase activity"/>
    <property type="evidence" value="ECO:0007669"/>
    <property type="project" value="UniProtKB-EC"/>
</dbReference>
<keyword evidence="11" id="KW-0645">Protease</keyword>
<feature type="region of interest" description="Disordered" evidence="27">
    <location>
        <begin position="334"/>
        <end position="375"/>
    </location>
</feature>
<evidence type="ECO:0000256" key="6">
    <source>
        <dbReference type="ARBA" id="ARBA00009085"/>
    </source>
</evidence>
<keyword evidence="16" id="KW-0832">Ubl conjugation</keyword>
<evidence type="ECO:0000256" key="20">
    <source>
        <dbReference type="ARBA" id="ARBA00023306"/>
    </source>
</evidence>
<dbReference type="GO" id="GO:0010008">
    <property type="term" value="C:endosome membrane"/>
    <property type="evidence" value="ECO:0007669"/>
    <property type="project" value="UniProtKB-SubCell"/>
</dbReference>